<gene>
    <name evidence="2" type="ORF">HZF10_08210</name>
</gene>
<feature type="transmembrane region" description="Helical" evidence="1">
    <location>
        <begin position="211"/>
        <end position="228"/>
    </location>
</feature>
<feature type="transmembrane region" description="Helical" evidence="1">
    <location>
        <begin position="319"/>
        <end position="339"/>
    </location>
</feature>
<dbReference type="EMBL" id="JACBJI010000003">
    <property type="protein sequence ID" value="NYA70898.1"/>
    <property type="molecule type" value="Genomic_DNA"/>
</dbReference>
<keyword evidence="1" id="KW-0812">Transmembrane</keyword>
<feature type="transmembrane region" description="Helical" evidence="1">
    <location>
        <begin position="105"/>
        <end position="127"/>
    </location>
</feature>
<accession>A0A7Y8Y1L6</accession>
<dbReference type="Proteomes" id="UP000535020">
    <property type="component" value="Unassembled WGS sequence"/>
</dbReference>
<evidence type="ECO:0000313" key="2">
    <source>
        <dbReference type="EMBL" id="NYA70898.1"/>
    </source>
</evidence>
<organism evidence="2 3">
    <name type="scientific">Flavobacterium agri</name>
    <dbReference type="NCBI Taxonomy" id="2743471"/>
    <lineage>
        <taxon>Bacteria</taxon>
        <taxon>Pseudomonadati</taxon>
        <taxon>Bacteroidota</taxon>
        <taxon>Flavobacteriia</taxon>
        <taxon>Flavobacteriales</taxon>
        <taxon>Flavobacteriaceae</taxon>
        <taxon>Flavobacterium</taxon>
    </lineage>
</organism>
<dbReference type="InterPro" id="IPR049458">
    <property type="entry name" value="EpsG-like"/>
</dbReference>
<feature type="transmembrane region" description="Helical" evidence="1">
    <location>
        <begin position="49"/>
        <end position="68"/>
    </location>
</feature>
<feature type="transmembrane region" description="Helical" evidence="1">
    <location>
        <begin position="294"/>
        <end position="313"/>
    </location>
</feature>
<feature type="transmembrane region" description="Helical" evidence="1">
    <location>
        <begin position="134"/>
        <end position="154"/>
    </location>
</feature>
<keyword evidence="3" id="KW-1185">Reference proteome</keyword>
<feature type="transmembrane region" description="Helical" evidence="1">
    <location>
        <begin position="266"/>
        <end position="282"/>
    </location>
</feature>
<dbReference type="AlphaFoldDB" id="A0A7Y8Y1L6"/>
<sequence>MITFVPLPFYEAIYYYALSLVILIAYLQSFQSAIDDERNVKRKIIVGKILFGFVILYIGLRPVSGFYFGDMRTYAVTFEGYADGLPAIETKDWVFNYFMKFCSGIMTVEVFFLLCAFMYIIPLYVAVRRMFPEYWFYAFVMLVVSMSFWAYGTNGIRNGIATSFFILAMTRRNLLVMAIWMLIGVSFHKSLLIPIAAYIITRYHAKSENYLKIWLIAIPLSLILGKFWENFIMGLGLVENDRLAGYFEEDSQFTEQFSQTGFRWDFLLYSFTGVYAGWYFIIKKKFQDALYIRLYNIYLIANAFWILLIQATFSNRFAYLSWFLLGIVIIYPFLVNKFFEKQHIIVGRILLSYFMLSFILNVILG</sequence>
<evidence type="ECO:0000313" key="3">
    <source>
        <dbReference type="Proteomes" id="UP000535020"/>
    </source>
</evidence>
<dbReference type="RefSeq" id="WP_176005714.1">
    <property type="nucleotide sequence ID" value="NZ_JABWMI010000010.1"/>
</dbReference>
<protein>
    <submittedName>
        <fullName evidence="2">EpsG family protein</fullName>
    </submittedName>
</protein>
<keyword evidence="1" id="KW-0472">Membrane</keyword>
<feature type="transmembrane region" description="Helical" evidence="1">
    <location>
        <begin position="346"/>
        <end position="364"/>
    </location>
</feature>
<proteinExistence type="predicted"/>
<reference evidence="2 3" key="1">
    <citation type="submission" date="2020-07" db="EMBL/GenBank/DDBJ databases">
        <authorList>
            <person name="Sun Q."/>
        </authorList>
    </citation>
    <scope>NUCLEOTIDE SEQUENCE [LARGE SCALE GENOMIC DNA]</scope>
    <source>
        <strain evidence="2 3">MAH-1</strain>
    </source>
</reference>
<feature type="transmembrane region" description="Helical" evidence="1">
    <location>
        <begin position="12"/>
        <end position="28"/>
    </location>
</feature>
<comment type="caution">
    <text evidence="2">The sequence shown here is derived from an EMBL/GenBank/DDBJ whole genome shotgun (WGS) entry which is preliminary data.</text>
</comment>
<name>A0A7Y8Y1L6_9FLAO</name>
<feature type="transmembrane region" description="Helical" evidence="1">
    <location>
        <begin position="174"/>
        <end position="199"/>
    </location>
</feature>
<evidence type="ECO:0000256" key="1">
    <source>
        <dbReference type="SAM" id="Phobius"/>
    </source>
</evidence>
<dbReference type="Pfam" id="PF14897">
    <property type="entry name" value="EpsG"/>
    <property type="match status" value="1"/>
</dbReference>
<keyword evidence="1" id="KW-1133">Transmembrane helix</keyword>